<evidence type="ECO:0000313" key="2">
    <source>
        <dbReference type="Proteomes" id="UP001317001"/>
    </source>
</evidence>
<sequence>MGDNMKINIDELQKVTIFLLSKLKENSGEEIEISNDYYWNILDDELYNPYEKPTDLTLGQLSDDLEEIKRLINSDDAIMYDLKRLAVIFKAISIENKTAF</sequence>
<evidence type="ECO:0000313" key="1">
    <source>
        <dbReference type="EMBL" id="UUV22016.1"/>
    </source>
</evidence>
<keyword evidence="2" id="KW-1185">Reference proteome</keyword>
<accession>A0ABY5NTY3</accession>
<protein>
    <submittedName>
        <fullName evidence="1">Uncharacterized protein</fullName>
    </submittedName>
</protein>
<dbReference type="EMBL" id="CP102382">
    <property type="protein sequence ID" value="UUV22016.1"/>
    <property type="molecule type" value="Genomic_DNA"/>
</dbReference>
<name>A0ABY5NTY3_9FLAO</name>
<gene>
    <name evidence="1" type="ORF">NPX36_02935</name>
</gene>
<organism evidence="1 2">
    <name type="scientific">Paenimyroides aestuarii</name>
    <dbReference type="NCBI Taxonomy" id="2968490"/>
    <lineage>
        <taxon>Bacteria</taxon>
        <taxon>Pseudomonadati</taxon>
        <taxon>Bacteroidota</taxon>
        <taxon>Flavobacteriia</taxon>
        <taxon>Flavobacteriales</taxon>
        <taxon>Flavobacteriaceae</taxon>
        <taxon>Paenimyroides</taxon>
    </lineage>
</organism>
<proteinExistence type="predicted"/>
<dbReference type="Proteomes" id="UP001317001">
    <property type="component" value="Chromosome"/>
</dbReference>
<dbReference type="RefSeq" id="WP_257499934.1">
    <property type="nucleotide sequence ID" value="NZ_CP102382.1"/>
</dbReference>
<reference evidence="1 2" key="1">
    <citation type="submission" date="2022-08" db="EMBL/GenBank/DDBJ databases">
        <title>Myroides zhujiangensis sp. nov., a novel bacterium isolated from sediment in the Pearl River Estuary.</title>
        <authorList>
            <person name="Cui L."/>
        </authorList>
    </citation>
    <scope>NUCLEOTIDE SEQUENCE [LARGE SCALE GENOMIC DNA]</scope>
    <source>
        <strain evidence="1 2">SCSIO 72103</strain>
    </source>
</reference>